<gene>
    <name evidence="1" type="ORF">ICT70_11190</name>
</gene>
<accession>A0A8J6QV49</accession>
<sequence length="132" mass="15202">MAVKNMWGDINDMTDLRTPHEIIEEQGQVLSEMTKGTLELKVERKQSNTVFNYDVFISLPAMQYKQRILRLMHDIKLYPANLYDEQGTNEYRCKNQEEFEDNLGSILSASETKVIISGLMAQARLNSKDALV</sequence>
<proteinExistence type="predicted"/>
<name>A0A8J6QV49_9BACT</name>
<comment type="caution">
    <text evidence="1">The sequence shown here is derived from an EMBL/GenBank/DDBJ whole genome shotgun (WGS) entry which is preliminary data.</text>
</comment>
<dbReference type="RefSeq" id="WP_191156636.1">
    <property type="nucleotide sequence ID" value="NZ_JACWUN010000013.1"/>
</dbReference>
<evidence type="ECO:0000313" key="2">
    <source>
        <dbReference type="Proteomes" id="UP000632828"/>
    </source>
</evidence>
<dbReference type="AlphaFoldDB" id="A0A8J6QV49"/>
<dbReference type="EMBL" id="JACWUN010000013">
    <property type="protein sequence ID" value="MBD1401240.1"/>
    <property type="molecule type" value="Genomic_DNA"/>
</dbReference>
<protein>
    <submittedName>
        <fullName evidence="1">Uncharacterized protein</fullName>
    </submittedName>
</protein>
<evidence type="ECO:0000313" key="1">
    <source>
        <dbReference type="EMBL" id="MBD1401240.1"/>
    </source>
</evidence>
<keyword evidence="2" id="KW-1185">Reference proteome</keyword>
<organism evidence="1 2">
    <name type="scientific">Pelovirga terrestris</name>
    <dbReference type="NCBI Taxonomy" id="2771352"/>
    <lineage>
        <taxon>Bacteria</taxon>
        <taxon>Pseudomonadati</taxon>
        <taxon>Thermodesulfobacteriota</taxon>
        <taxon>Desulfuromonadia</taxon>
        <taxon>Geobacterales</taxon>
        <taxon>Geobacteraceae</taxon>
        <taxon>Pelovirga</taxon>
    </lineage>
</organism>
<reference evidence="1" key="1">
    <citation type="submission" date="2020-09" db="EMBL/GenBank/DDBJ databases">
        <title>Pelobacter alkaliphilus sp. nov., a novel anaerobic arsenate-reducing bacterium from terrestrial mud volcano.</title>
        <authorList>
            <person name="Khomyakova M.A."/>
            <person name="Merkel A.Y."/>
            <person name="Slobodkin A.I."/>
        </authorList>
    </citation>
    <scope>NUCLEOTIDE SEQUENCE</scope>
    <source>
        <strain evidence="1">M08fum</strain>
    </source>
</reference>
<dbReference type="Proteomes" id="UP000632828">
    <property type="component" value="Unassembled WGS sequence"/>
</dbReference>